<dbReference type="Proteomes" id="UP000271241">
    <property type="component" value="Unassembled WGS sequence"/>
</dbReference>
<dbReference type="AlphaFoldDB" id="A0A4P9XIN9"/>
<sequence>MDAFESLWGSAPTAAAFRAHLCALHGLPVDTTALPAPTSIRAFHDCEYHTYRVVQPGMAGAAQVAYCFDRKPSCTSSAAAEEKESKGQHERLALGAVHVTGDASPLRTWQLPHNLQLDHTGRAVIQALGEPERKGGASVAGPASANASSGVWMAWDRLGVQVELCATDWEQPDARIREITLYTPTK</sequence>
<dbReference type="OrthoDB" id="2224399at2759"/>
<name>A0A4P9XIN9_9FUNG</name>
<reference evidence="2" key="1">
    <citation type="journal article" date="2018" name="Nat. Microbiol.">
        <title>Leveraging single-cell genomics to expand the fungal tree of life.</title>
        <authorList>
            <person name="Ahrendt S.R."/>
            <person name="Quandt C.A."/>
            <person name="Ciobanu D."/>
            <person name="Clum A."/>
            <person name="Salamov A."/>
            <person name="Andreopoulos B."/>
            <person name="Cheng J.F."/>
            <person name="Woyke T."/>
            <person name="Pelin A."/>
            <person name="Henrissat B."/>
            <person name="Reynolds N.K."/>
            <person name="Benny G.L."/>
            <person name="Smith M.E."/>
            <person name="James T.Y."/>
            <person name="Grigoriev I.V."/>
        </authorList>
    </citation>
    <scope>NUCLEOTIDE SEQUENCE [LARGE SCALE GENOMIC DNA]</scope>
    <source>
        <strain evidence="2">RSA 1356</strain>
    </source>
</reference>
<keyword evidence="2" id="KW-1185">Reference proteome</keyword>
<gene>
    <name evidence="1" type="ORF">THASP1DRAFT_32579</name>
</gene>
<accession>A0A4P9XIN9</accession>
<protein>
    <submittedName>
        <fullName evidence="1">Uncharacterized protein</fullName>
    </submittedName>
</protein>
<dbReference type="STRING" id="78915.A0A4P9XIN9"/>
<organism evidence="1 2">
    <name type="scientific">Thamnocephalis sphaerospora</name>
    <dbReference type="NCBI Taxonomy" id="78915"/>
    <lineage>
        <taxon>Eukaryota</taxon>
        <taxon>Fungi</taxon>
        <taxon>Fungi incertae sedis</taxon>
        <taxon>Zoopagomycota</taxon>
        <taxon>Zoopagomycotina</taxon>
        <taxon>Zoopagomycetes</taxon>
        <taxon>Zoopagales</taxon>
        <taxon>Sigmoideomycetaceae</taxon>
        <taxon>Thamnocephalis</taxon>
    </lineage>
</organism>
<evidence type="ECO:0000313" key="2">
    <source>
        <dbReference type="Proteomes" id="UP000271241"/>
    </source>
</evidence>
<evidence type="ECO:0000313" key="1">
    <source>
        <dbReference type="EMBL" id="RKP05583.1"/>
    </source>
</evidence>
<proteinExistence type="predicted"/>
<dbReference type="EMBL" id="KZ993086">
    <property type="protein sequence ID" value="RKP05583.1"/>
    <property type="molecule type" value="Genomic_DNA"/>
</dbReference>